<name>A0A1H3LIB4_9MICO</name>
<sequence>MSTSRNDFSAVLRGRPVIAILRGMDLSVALDVAHRVWDRGIGVVEVPVQDEASFETFQAVRLRGLDRGEPVGVGTVTRLELLERVIDAGADFTVAPGFDLAVVEASAEAGVPHLPGVGTATEVQKALLAGCDHVKAFPASSLSPSWFREMRGPFPAATFIATGGIDTSNVKDFLAAGAAAVGIGSALRSQRAADALFDLVETIDD</sequence>
<evidence type="ECO:0000256" key="2">
    <source>
        <dbReference type="ARBA" id="ARBA00006906"/>
    </source>
</evidence>
<dbReference type="PANTHER" id="PTHR30246:SF1">
    <property type="entry name" value="2-DEHYDRO-3-DEOXY-6-PHOSPHOGALACTONATE ALDOLASE-RELATED"/>
    <property type="match status" value="1"/>
</dbReference>
<dbReference type="PANTHER" id="PTHR30246">
    <property type="entry name" value="2-KETO-3-DEOXY-6-PHOSPHOGLUCONATE ALDOLASE"/>
    <property type="match status" value="1"/>
</dbReference>
<dbReference type="Pfam" id="PF01081">
    <property type="entry name" value="Aldolase"/>
    <property type="match status" value="1"/>
</dbReference>
<keyword evidence="7" id="KW-1185">Reference proteome</keyword>
<evidence type="ECO:0000313" key="7">
    <source>
        <dbReference type="Proteomes" id="UP000198891"/>
    </source>
</evidence>
<comment type="similarity">
    <text evidence="2">Belongs to the KHG/KDPG aldolase family.</text>
</comment>
<dbReference type="InterPro" id="IPR013785">
    <property type="entry name" value="Aldolase_TIM"/>
</dbReference>
<dbReference type="SUPFAM" id="SSF51569">
    <property type="entry name" value="Aldolase"/>
    <property type="match status" value="1"/>
</dbReference>
<dbReference type="AlphaFoldDB" id="A0A1H3LIB4"/>
<keyword evidence="4" id="KW-0456">Lyase</keyword>
<evidence type="ECO:0000256" key="4">
    <source>
        <dbReference type="ARBA" id="ARBA00023239"/>
    </source>
</evidence>
<keyword evidence="5" id="KW-0119">Carbohydrate metabolism</keyword>
<reference evidence="6 7" key="1">
    <citation type="submission" date="2016-10" db="EMBL/GenBank/DDBJ databases">
        <authorList>
            <person name="de Groot N.N."/>
        </authorList>
    </citation>
    <scope>NUCLEOTIDE SEQUENCE [LARGE SCALE GENOMIC DNA]</scope>
    <source>
        <strain evidence="6 7">CGMCC 4.3491</strain>
    </source>
</reference>
<evidence type="ECO:0000256" key="5">
    <source>
        <dbReference type="ARBA" id="ARBA00023277"/>
    </source>
</evidence>
<accession>A0A1H3LIB4</accession>
<evidence type="ECO:0000256" key="3">
    <source>
        <dbReference type="ARBA" id="ARBA00011233"/>
    </source>
</evidence>
<comment type="subunit">
    <text evidence="3">Homotrimer.</text>
</comment>
<evidence type="ECO:0000256" key="1">
    <source>
        <dbReference type="ARBA" id="ARBA00004761"/>
    </source>
</evidence>
<comment type="pathway">
    <text evidence="1">Carbohydrate acid metabolism.</text>
</comment>
<evidence type="ECO:0000313" key="6">
    <source>
        <dbReference type="EMBL" id="SDY63708.1"/>
    </source>
</evidence>
<organism evidence="6 7">
    <name type="scientific">Herbiconiux ginsengi</name>
    <dbReference type="NCBI Taxonomy" id="381665"/>
    <lineage>
        <taxon>Bacteria</taxon>
        <taxon>Bacillati</taxon>
        <taxon>Actinomycetota</taxon>
        <taxon>Actinomycetes</taxon>
        <taxon>Micrococcales</taxon>
        <taxon>Microbacteriaceae</taxon>
        <taxon>Herbiconiux</taxon>
    </lineage>
</organism>
<dbReference type="GO" id="GO:0016829">
    <property type="term" value="F:lyase activity"/>
    <property type="evidence" value="ECO:0007669"/>
    <property type="project" value="UniProtKB-KW"/>
</dbReference>
<protein>
    <submittedName>
        <fullName evidence="6">2-keto-3-deoxy-phosphogluconate aldolase</fullName>
    </submittedName>
</protein>
<dbReference type="Proteomes" id="UP000198891">
    <property type="component" value="Unassembled WGS sequence"/>
</dbReference>
<dbReference type="CDD" id="cd00452">
    <property type="entry name" value="KDPG_aldolase"/>
    <property type="match status" value="1"/>
</dbReference>
<gene>
    <name evidence="6" type="ORF">SAMN05216554_0982</name>
</gene>
<dbReference type="InterPro" id="IPR000887">
    <property type="entry name" value="Aldlse_KDPG_KHG"/>
</dbReference>
<dbReference type="EMBL" id="FNPZ01000001">
    <property type="protein sequence ID" value="SDY63708.1"/>
    <property type="molecule type" value="Genomic_DNA"/>
</dbReference>
<dbReference type="Gene3D" id="3.20.20.70">
    <property type="entry name" value="Aldolase class I"/>
    <property type="match status" value="1"/>
</dbReference>
<proteinExistence type="inferred from homology"/>
<dbReference type="STRING" id="381665.SAMN05216554_0982"/>